<evidence type="ECO:0000313" key="1">
    <source>
        <dbReference type="EMBL" id="EGP84539.1"/>
    </source>
</evidence>
<sequence>MFYTVTLKASTVELNRLTDRDLERNPACVHAKAPSTARTRAKYRCEKKQTRCRIIKHHFVSALSSWPGNPCFSTQRY</sequence>
<organism evidence="1 2">
    <name type="scientific">Zymoseptoria tritici (strain CBS 115943 / IPO323)</name>
    <name type="common">Speckled leaf blotch fungus</name>
    <name type="synonym">Septoria tritici</name>
    <dbReference type="NCBI Taxonomy" id="336722"/>
    <lineage>
        <taxon>Eukaryota</taxon>
        <taxon>Fungi</taxon>
        <taxon>Dikarya</taxon>
        <taxon>Ascomycota</taxon>
        <taxon>Pezizomycotina</taxon>
        <taxon>Dothideomycetes</taxon>
        <taxon>Dothideomycetidae</taxon>
        <taxon>Mycosphaerellales</taxon>
        <taxon>Mycosphaerellaceae</taxon>
        <taxon>Zymoseptoria</taxon>
    </lineage>
</organism>
<evidence type="ECO:0000313" key="2">
    <source>
        <dbReference type="Proteomes" id="UP000008062"/>
    </source>
</evidence>
<reference evidence="1 2" key="1">
    <citation type="journal article" date="2011" name="PLoS Genet.">
        <title>Finished genome of the fungal wheat pathogen Mycosphaerella graminicola reveals dispensome structure, chromosome plasticity, and stealth pathogenesis.</title>
        <authorList>
            <person name="Goodwin S.B."/>
            <person name="Ben M'barek S."/>
            <person name="Dhillon B."/>
            <person name="Wittenberg A.H.J."/>
            <person name="Crane C.F."/>
            <person name="Hane J.K."/>
            <person name="Foster A.J."/>
            <person name="Van der Lee T.A.J."/>
            <person name="Grimwood J."/>
            <person name="Aerts A."/>
            <person name="Antoniw J."/>
            <person name="Bailey A."/>
            <person name="Bluhm B."/>
            <person name="Bowler J."/>
            <person name="Bristow J."/>
            <person name="van der Burgt A."/>
            <person name="Canto-Canche B."/>
            <person name="Churchill A.C.L."/>
            <person name="Conde-Ferraez L."/>
            <person name="Cools H.J."/>
            <person name="Coutinho P.M."/>
            <person name="Csukai M."/>
            <person name="Dehal P."/>
            <person name="De Wit P."/>
            <person name="Donzelli B."/>
            <person name="van de Geest H.C."/>
            <person name="van Ham R.C.H.J."/>
            <person name="Hammond-Kosack K.E."/>
            <person name="Henrissat B."/>
            <person name="Kilian A."/>
            <person name="Kobayashi A.K."/>
            <person name="Koopmann E."/>
            <person name="Kourmpetis Y."/>
            <person name="Kuzniar A."/>
            <person name="Lindquist E."/>
            <person name="Lombard V."/>
            <person name="Maliepaard C."/>
            <person name="Martins N."/>
            <person name="Mehrabi R."/>
            <person name="Nap J.P.H."/>
            <person name="Ponomarenko A."/>
            <person name="Rudd J.J."/>
            <person name="Salamov A."/>
            <person name="Schmutz J."/>
            <person name="Schouten H.J."/>
            <person name="Shapiro H."/>
            <person name="Stergiopoulos I."/>
            <person name="Torriani S.F.F."/>
            <person name="Tu H."/>
            <person name="de Vries R.P."/>
            <person name="Waalwijk C."/>
            <person name="Ware S.B."/>
            <person name="Wiebenga A."/>
            <person name="Zwiers L.-H."/>
            <person name="Oliver R.P."/>
            <person name="Grigoriev I.V."/>
            <person name="Kema G.H.J."/>
        </authorList>
    </citation>
    <scope>NUCLEOTIDE SEQUENCE [LARGE SCALE GENOMIC DNA]</scope>
    <source>
        <strain evidence="2">CBS 115943 / IPO323</strain>
    </source>
</reference>
<dbReference type="HOGENOM" id="CLU_2640004_0_0_1"/>
<dbReference type="InParanoid" id="F9XKG7"/>
<dbReference type="GeneID" id="13402360"/>
<dbReference type="AlphaFoldDB" id="F9XKG7"/>
<keyword evidence="2" id="KW-1185">Reference proteome</keyword>
<gene>
    <name evidence="1" type="ORF">MYCGRDRAFT_105810</name>
</gene>
<protein>
    <submittedName>
        <fullName evidence="1">Uncharacterized protein</fullName>
    </submittedName>
</protein>
<name>F9XKG7_ZYMTI</name>
<accession>F9XKG7</accession>
<dbReference type="KEGG" id="ztr:MYCGRDRAFT_105810"/>
<dbReference type="RefSeq" id="XP_003849563.1">
    <property type="nucleotide sequence ID" value="XM_003849515.1"/>
</dbReference>
<proteinExistence type="predicted"/>
<dbReference type="EMBL" id="CM001204">
    <property type="protein sequence ID" value="EGP84539.1"/>
    <property type="molecule type" value="Genomic_DNA"/>
</dbReference>
<dbReference type="Proteomes" id="UP000008062">
    <property type="component" value="Chromosome 9"/>
</dbReference>